<dbReference type="InterPro" id="IPR011785">
    <property type="entry name" value="Tscrpt_reg_PpsR-CrtJ"/>
</dbReference>
<sequence>MSNAPNRPTEPPDLGALSELAPQLAQTFVSIASDIALVIDDDGVIRNVAQGAEPLTGGAAHWVGRHWVDTVTGETRRKVEMMLSEARAGRVTQRREVNHQADGGTEIPVAYSAVRLGAKGPVLAVGRDLRSVAAIQQRFVEAQQALERDYWRRRQAEARYRMLFQVATDGVLVIDAHSYAMVEANRAAAELFGRVMAHWAGQSVLASISSVSRAAVEELFVTARTSGRPGEIRALLAPGEGLAVAPVPADLSATPFSADGTLLLLVRVRVAEVAAEPGSASLRLASFVDRTPDAVVITDSQARVLMSNTAFDLLCQDAAPMPGMPMPSTGQNLTDLLGDAKGCLPAILAQARHLGIVDQQLCTIGRNEAVMIDVEVSAALLAEGDQECMGLTLRRIDHRQGTLPPQVRQLASAIDRLAAQVGLMSLGDLLRETSELAERHLLEEAIARHPADLSQAAALLGISLDDLWARMRHHRLEAGKPPGPGLLN</sequence>
<feature type="domain" description="PAS" evidence="1">
    <location>
        <begin position="156"/>
        <end position="208"/>
    </location>
</feature>
<dbReference type="RefSeq" id="WP_210803171.1">
    <property type="nucleotide sequence ID" value="NZ_JAGQDE010000015.1"/>
</dbReference>
<dbReference type="PROSITE" id="PS50112">
    <property type="entry name" value="PAS"/>
    <property type="match status" value="1"/>
</dbReference>
<evidence type="ECO:0000313" key="2">
    <source>
        <dbReference type="EMBL" id="MBQ0960491.1"/>
    </source>
</evidence>
<dbReference type="EMBL" id="JAGQDE010000015">
    <property type="protein sequence ID" value="MBQ0960491.1"/>
    <property type="molecule type" value="Genomic_DNA"/>
</dbReference>
<proteinExistence type="predicted"/>
<dbReference type="Gene3D" id="3.30.450.20">
    <property type="entry name" value="PAS domain"/>
    <property type="match status" value="2"/>
</dbReference>
<dbReference type="InterPro" id="IPR013656">
    <property type="entry name" value="PAS_4"/>
</dbReference>
<dbReference type="Gene3D" id="1.20.5.430">
    <property type="match status" value="1"/>
</dbReference>
<dbReference type="GO" id="GO:0006355">
    <property type="term" value="P:regulation of DNA-templated transcription"/>
    <property type="evidence" value="ECO:0007669"/>
    <property type="project" value="InterPro"/>
</dbReference>
<dbReference type="SUPFAM" id="SSF55785">
    <property type="entry name" value="PYP-like sensor domain (PAS domain)"/>
    <property type="match status" value="2"/>
</dbReference>
<dbReference type="Pfam" id="PF02954">
    <property type="entry name" value="HTH_8"/>
    <property type="match status" value="1"/>
</dbReference>
<dbReference type="InterPro" id="IPR009057">
    <property type="entry name" value="Homeodomain-like_sf"/>
</dbReference>
<reference evidence="2" key="1">
    <citation type="submission" date="2021-04" db="EMBL/GenBank/DDBJ databases">
        <title>The genome sequence of Ideonella sp. 4Y11.</title>
        <authorList>
            <person name="Liu Y."/>
        </authorList>
    </citation>
    <scope>NUCLEOTIDE SEQUENCE</scope>
    <source>
        <strain evidence="2">4Y11</strain>
    </source>
</reference>
<dbReference type="SMART" id="SM00091">
    <property type="entry name" value="PAS"/>
    <property type="match status" value="3"/>
</dbReference>
<dbReference type="InterPro" id="IPR035965">
    <property type="entry name" value="PAS-like_dom_sf"/>
</dbReference>
<dbReference type="NCBIfam" id="TIGR00229">
    <property type="entry name" value="sensory_box"/>
    <property type="match status" value="1"/>
</dbReference>
<keyword evidence="3" id="KW-1185">Reference proteome</keyword>
<dbReference type="Pfam" id="PF00989">
    <property type="entry name" value="PAS"/>
    <property type="match status" value="1"/>
</dbReference>
<dbReference type="InterPro" id="IPR002197">
    <property type="entry name" value="HTH_Fis"/>
</dbReference>
<dbReference type="CDD" id="cd00130">
    <property type="entry name" value="PAS"/>
    <property type="match status" value="2"/>
</dbReference>
<evidence type="ECO:0000313" key="3">
    <source>
        <dbReference type="Proteomes" id="UP000678374"/>
    </source>
</evidence>
<gene>
    <name evidence="2" type="primary">ppsR</name>
    <name evidence="2" type="ORF">KAK06_16175</name>
</gene>
<dbReference type="Pfam" id="PF08448">
    <property type="entry name" value="PAS_4"/>
    <property type="match status" value="1"/>
</dbReference>
<dbReference type="Gene3D" id="1.10.10.60">
    <property type="entry name" value="Homeodomain-like"/>
    <property type="match status" value="1"/>
</dbReference>
<dbReference type="NCBIfam" id="TIGR02040">
    <property type="entry name" value="PpsR-CrtJ"/>
    <property type="match status" value="1"/>
</dbReference>
<dbReference type="AlphaFoldDB" id="A0A941BH40"/>
<comment type="caution">
    <text evidence="2">The sequence shown here is derived from an EMBL/GenBank/DDBJ whole genome shotgun (WGS) entry which is preliminary data.</text>
</comment>
<protein>
    <submittedName>
        <fullName evidence="2">Transcriptional regulator PpsR</fullName>
    </submittedName>
</protein>
<name>A0A941BH40_9BURK</name>
<dbReference type="Proteomes" id="UP000678374">
    <property type="component" value="Unassembled WGS sequence"/>
</dbReference>
<organism evidence="2 3">
    <name type="scientific">Ideonella aquatica</name>
    <dbReference type="NCBI Taxonomy" id="2824119"/>
    <lineage>
        <taxon>Bacteria</taxon>
        <taxon>Pseudomonadati</taxon>
        <taxon>Pseudomonadota</taxon>
        <taxon>Betaproteobacteria</taxon>
        <taxon>Burkholderiales</taxon>
        <taxon>Sphaerotilaceae</taxon>
        <taxon>Ideonella</taxon>
    </lineage>
</organism>
<dbReference type="InterPro" id="IPR013767">
    <property type="entry name" value="PAS_fold"/>
</dbReference>
<dbReference type="InterPro" id="IPR000014">
    <property type="entry name" value="PAS"/>
</dbReference>
<dbReference type="SUPFAM" id="SSF46689">
    <property type="entry name" value="Homeodomain-like"/>
    <property type="match status" value="1"/>
</dbReference>
<evidence type="ECO:0000259" key="1">
    <source>
        <dbReference type="PROSITE" id="PS50112"/>
    </source>
</evidence>
<accession>A0A941BH40</accession>